<dbReference type="EMBL" id="LZME01000007">
    <property type="protein sequence ID" value="OBK89449.1"/>
    <property type="molecule type" value="Genomic_DNA"/>
</dbReference>
<keyword evidence="1" id="KW-0472">Membrane</keyword>
<dbReference type="RefSeq" id="WP_065038714.1">
    <property type="nucleotide sequence ID" value="NZ_LZME01000007.1"/>
</dbReference>
<sequence length="185" mass="20574">MCVRGISGLLEVLAHWPWATIAAFLAAAATLYVGQSQINERRRLVGREAIAQLSAAVQGWISASYRLRHQNVPDSRSEYRQAAENLSRAILAVKMTCNDAELVRHHGLMLVAATDFSERVQAALSSSADELSEPDAAVLDALANDLDTSFKGVLLRALNVYMEPPRWRDRIPQWLRDRPPTPEQD</sequence>
<keyword evidence="1" id="KW-1133">Transmembrane helix</keyword>
<gene>
    <name evidence="2" type="ORF">A5649_13435</name>
</gene>
<feature type="transmembrane region" description="Helical" evidence="1">
    <location>
        <begin position="16"/>
        <end position="34"/>
    </location>
</feature>
<comment type="caution">
    <text evidence="2">The sequence shown here is derived from an EMBL/GenBank/DDBJ whole genome shotgun (WGS) entry which is preliminary data.</text>
</comment>
<name>A0AA91EYI4_9MYCO</name>
<evidence type="ECO:0000313" key="3">
    <source>
        <dbReference type="Proteomes" id="UP000093712"/>
    </source>
</evidence>
<dbReference type="AlphaFoldDB" id="A0AA91EYI4"/>
<organism evidence="2 3">
    <name type="scientific">Mycolicibacter heraklionensis</name>
    <dbReference type="NCBI Taxonomy" id="512402"/>
    <lineage>
        <taxon>Bacteria</taxon>
        <taxon>Bacillati</taxon>
        <taxon>Actinomycetota</taxon>
        <taxon>Actinomycetes</taxon>
        <taxon>Mycobacteriales</taxon>
        <taxon>Mycobacteriaceae</taxon>
        <taxon>Mycolicibacter</taxon>
    </lineage>
</organism>
<keyword evidence="1" id="KW-0812">Transmembrane</keyword>
<dbReference type="Proteomes" id="UP000093712">
    <property type="component" value="Unassembled WGS sequence"/>
</dbReference>
<reference evidence="2 3" key="1">
    <citation type="submission" date="2016-06" db="EMBL/GenBank/DDBJ databases">
        <authorList>
            <person name="Sutton G."/>
            <person name="Brinkac L."/>
            <person name="Sanka R."/>
            <person name="Adams M."/>
            <person name="Lau E."/>
            <person name="Garcia-Basteiro A."/>
            <person name="Lopez-Varela E."/>
            <person name="Palencia S."/>
        </authorList>
    </citation>
    <scope>NUCLEOTIDE SEQUENCE [LARGE SCALE GENOMIC DNA]</scope>
    <source>
        <strain evidence="2 3">1211594.5</strain>
    </source>
</reference>
<evidence type="ECO:0000256" key="1">
    <source>
        <dbReference type="SAM" id="Phobius"/>
    </source>
</evidence>
<accession>A0AA91EYI4</accession>
<evidence type="ECO:0000313" key="2">
    <source>
        <dbReference type="EMBL" id="OBK89449.1"/>
    </source>
</evidence>
<protein>
    <submittedName>
        <fullName evidence="2">Uncharacterized protein</fullName>
    </submittedName>
</protein>
<proteinExistence type="predicted"/>